<dbReference type="SUPFAM" id="SSF47336">
    <property type="entry name" value="ACP-like"/>
    <property type="match status" value="1"/>
</dbReference>
<dbReference type="Gene3D" id="1.10.1200.10">
    <property type="entry name" value="ACP-like"/>
    <property type="match status" value="1"/>
</dbReference>
<keyword evidence="3" id="KW-1185">Reference proteome</keyword>
<gene>
    <name evidence="2" type="ORF">I0K15_10040</name>
</gene>
<dbReference type="KEGG" id="poz:I0K15_10040"/>
<dbReference type="Pfam" id="PF00550">
    <property type="entry name" value="PP-binding"/>
    <property type="match status" value="1"/>
</dbReference>
<protein>
    <submittedName>
        <fullName evidence="2">Acyl carrier protein</fullName>
    </submittedName>
</protein>
<organism evidence="2 3">
    <name type="scientific">Pontivivens ytuae</name>
    <dbReference type="NCBI Taxonomy" id="2789856"/>
    <lineage>
        <taxon>Bacteria</taxon>
        <taxon>Pseudomonadati</taxon>
        <taxon>Pseudomonadota</taxon>
        <taxon>Alphaproteobacteria</taxon>
        <taxon>Rhodobacterales</taxon>
        <taxon>Paracoccaceae</taxon>
        <taxon>Pontivivens</taxon>
    </lineage>
</organism>
<sequence>MDGAGDHKNIEELRAAVRALVAEAADLEEDAVGWDDTLVDDLGLDSIGIVGVFIDLAYDFDVAEPERDEDWSVYNTPEKIFQFALEQWKAAHRA</sequence>
<dbReference type="InterPro" id="IPR036736">
    <property type="entry name" value="ACP-like_sf"/>
</dbReference>
<dbReference type="EMBL" id="CP064942">
    <property type="protein sequence ID" value="QPH56031.1"/>
    <property type="molecule type" value="Genomic_DNA"/>
</dbReference>
<dbReference type="InterPro" id="IPR009081">
    <property type="entry name" value="PP-bd_ACP"/>
</dbReference>
<dbReference type="RefSeq" id="WP_196105290.1">
    <property type="nucleotide sequence ID" value="NZ_CP064942.1"/>
</dbReference>
<feature type="domain" description="Carrier" evidence="1">
    <location>
        <begin position="11"/>
        <end position="88"/>
    </location>
</feature>
<reference evidence="2 3" key="1">
    <citation type="submission" date="2020-11" db="EMBL/GenBank/DDBJ databases">
        <title>Description of Pontivivens ytuae sp. nov. isolated from deep sea sediment of Mariana Trench.</title>
        <authorList>
            <person name="Wang Z."/>
            <person name="Sun Q.-L."/>
            <person name="Xu X.-D."/>
            <person name="Tang Y.-Z."/>
            <person name="Zhang J."/>
        </authorList>
    </citation>
    <scope>NUCLEOTIDE SEQUENCE [LARGE SCALE GENOMIC DNA]</scope>
    <source>
        <strain evidence="2 3">MT2928</strain>
    </source>
</reference>
<evidence type="ECO:0000313" key="2">
    <source>
        <dbReference type="EMBL" id="QPH56031.1"/>
    </source>
</evidence>
<name>A0A7S9QF99_9RHOB</name>
<evidence type="ECO:0000259" key="1">
    <source>
        <dbReference type="PROSITE" id="PS50075"/>
    </source>
</evidence>
<dbReference type="Proteomes" id="UP000594800">
    <property type="component" value="Chromosome"/>
</dbReference>
<dbReference type="PROSITE" id="PS50075">
    <property type="entry name" value="CARRIER"/>
    <property type="match status" value="1"/>
</dbReference>
<dbReference type="AlphaFoldDB" id="A0A7S9QF99"/>
<accession>A0A7S9QF99</accession>
<proteinExistence type="predicted"/>
<evidence type="ECO:0000313" key="3">
    <source>
        <dbReference type="Proteomes" id="UP000594800"/>
    </source>
</evidence>